<dbReference type="EMBL" id="SZQA01000033">
    <property type="protein sequence ID" value="TKK84634.1"/>
    <property type="molecule type" value="Genomic_DNA"/>
</dbReference>
<evidence type="ECO:0000313" key="2">
    <source>
        <dbReference type="Proteomes" id="UP000308705"/>
    </source>
</evidence>
<organism evidence="1 2">
    <name type="scientific">Herbidospora galbida</name>
    <dbReference type="NCBI Taxonomy" id="2575442"/>
    <lineage>
        <taxon>Bacteria</taxon>
        <taxon>Bacillati</taxon>
        <taxon>Actinomycetota</taxon>
        <taxon>Actinomycetes</taxon>
        <taxon>Streptosporangiales</taxon>
        <taxon>Streptosporangiaceae</taxon>
        <taxon>Herbidospora</taxon>
    </lineage>
</organism>
<protein>
    <submittedName>
        <fullName evidence="1">Uncharacterized protein</fullName>
    </submittedName>
</protein>
<evidence type="ECO:0000313" key="1">
    <source>
        <dbReference type="EMBL" id="TKK84634.1"/>
    </source>
</evidence>
<dbReference type="Proteomes" id="UP000308705">
    <property type="component" value="Unassembled WGS sequence"/>
</dbReference>
<proteinExistence type="predicted"/>
<gene>
    <name evidence="1" type="ORF">FDA94_28815</name>
</gene>
<dbReference type="RefSeq" id="WP_137250218.1">
    <property type="nucleotide sequence ID" value="NZ_SZQA01000033.1"/>
</dbReference>
<name>A0A4U3M9A0_9ACTN</name>
<accession>A0A4U3M9A0</accession>
<comment type="caution">
    <text evidence="1">The sequence shown here is derived from an EMBL/GenBank/DDBJ whole genome shotgun (WGS) entry which is preliminary data.</text>
</comment>
<dbReference type="AlphaFoldDB" id="A0A4U3M9A0"/>
<keyword evidence="2" id="KW-1185">Reference proteome</keyword>
<reference evidence="1 2" key="1">
    <citation type="submission" date="2019-04" db="EMBL/GenBank/DDBJ databases">
        <title>Herbidospora sp. NEAU-GS14.nov., a novel actinomycete isolated from soil.</title>
        <authorList>
            <person name="Han L."/>
        </authorList>
    </citation>
    <scope>NUCLEOTIDE SEQUENCE [LARGE SCALE GENOMIC DNA]</scope>
    <source>
        <strain evidence="1 2">NEAU-GS14</strain>
    </source>
</reference>
<sequence length="117" mass="13457">MGKDLRKDADDYAHDFVAILKERIPILRSDGGLARTLRDAVEKHYLDPNPDPDAIIALPEGGYGVWQVRTLLEDDDKRRLKVLAQDSEGWPVRHADERYLNDELAYLWSKIRSDDPT</sequence>